<keyword evidence="1" id="KW-1133">Transmembrane helix</keyword>
<proteinExistence type="predicted"/>
<feature type="transmembrane region" description="Helical" evidence="1">
    <location>
        <begin position="162"/>
        <end position="181"/>
    </location>
</feature>
<evidence type="ECO:0000256" key="1">
    <source>
        <dbReference type="SAM" id="Phobius"/>
    </source>
</evidence>
<sequence length="256" mass="28827">MVIERVMFWAIVVLCVLVVVMIPFAVLVRTRDSDPQKGEDGKHFGTYLVDWVKNASTCVKVGRVVFLATTLFAFVDLVIILCCTLISAYQSHPSWFTGVLNVVSVLLGAIECIMLFVLRGKASNDYFLWIYAWFLMLTIVLSVAASCTYFDGKAGLAGADSLMAGALILLTAVITSVNLLLYIHDLWKSAGVECLRWFKRTLIFEVITVVFVVAVIFAPLLERYAEFPMALEVFFTIATWEYLKHIWDERIMPAQQ</sequence>
<keyword evidence="3" id="KW-1185">Reference proteome</keyword>
<dbReference type="EMBL" id="JBANBB010000001">
    <property type="protein sequence ID" value="MEK0306938.1"/>
    <property type="molecule type" value="Genomic_DNA"/>
</dbReference>
<feature type="transmembrane region" description="Helical" evidence="1">
    <location>
        <begin position="64"/>
        <end position="89"/>
    </location>
</feature>
<feature type="transmembrane region" description="Helical" evidence="1">
    <location>
        <begin position="95"/>
        <end position="118"/>
    </location>
</feature>
<organism evidence="2 3">
    <name type="scientific">Bifidobacterium favimelis</name>
    <dbReference type="NCBI Taxonomy" id="3122979"/>
    <lineage>
        <taxon>Bacteria</taxon>
        <taxon>Bacillati</taxon>
        <taxon>Actinomycetota</taxon>
        <taxon>Actinomycetes</taxon>
        <taxon>Bifidobacteriales</taxon>
        <taxon>Bifidobacteriaceae</taxon>
        <taxon>Bifidobacterium</taxon>
    </lineage>
</organism>
<gene>
    <name evidence="2" type="ORF">V8P97_05615</name>
</gene>
<comment type="caution">
    <text evidence="2">The sequence shown here is derived from an EMBL/GenBank/DDBJ whole genome shotgun (WGS) entry which is preliminary data.</text>
</comment>
<keyword evidence="1" id="KW-0812">Transmembrane</keyword>
<evidence type="ECO:0000313" key="2">
    <source>
        <dbReference type="EMBL" id="MEK0306938.1"/>
    </source>
</evidence>
<keyword evidence="1" id="KW-0472">Membrane</keyword>
<name>A0ABU8ZP24_9BIFI</name>
<feature type="transmembrane region" description="Helical" evidence="1">
    <location>
        <begin position="130"/>
        <end position="150"/>
    </location>
</feature>
<reference evidence="2 3" key="1">
    <citation type="submission" date="2024-02" db="EMBL/GenBank/DDBJ databases">
        <title>Bifidobacterium honeyensis sp. nov., isolated from the comb honey.</title>
        <authorList>
            <person name="Liu W."/>
            <person name="Li Y."/>
        </authorList>
    </citation>
    <scope>NUCLEOTIDE SEQUENCE [LARGE SCALE GENOMIC DNA]</scope>
    <source>
        <strain evidence="2 3">IMAU50988</strain>
    </source>
</reference>
<feature type="transmembrane region" description="Helical" evidence="1">
    <location>
        <begin position="202"/>
        <end position="221"/>
    </location>
</feature>
<dbReference type="RefSeq" id="WP_340469507.1">
    <property type="nucleotide sequence ID" value="NZ_JBANBB010000001.1"/>
</dbReference>
<evidence type="ECO:0000313" key="3">
    <source>
        <dbReference type="Proteomes" id="UP001373159"/>
    </source>
</evidence>
<dbReference type="Proteomes" id="UP001373159">
    <property type="component" value="Unassembled WGS sequence"/>
</dbReference>
<protein>
    <submittedName>
        <fullName evidence="2">Uncharacterized protein</fullName>
    </submittedName>
</protein>
<feature type="transmembrane region" description="Helical" evidence="1">
    <location>
        <begin position="6"/>
        <end position="28"/>
    </location>
</feature>
<accession>A0ABU8ZP24</accession>